<name>A0A518IL82_9PLAN</name>
<evidence type="ECO:0000256" key="3">
    <source>
        <dbReference type="PROSITE-ProRule" id="PRU01193"/>
    </source>
</evidence>
<keyword evidence="7" id="KW-1185">Reference proteome</keyword>
<dbReference type="PROSITE" id="PS51846">
    <property type="entry name" value="CNNM"/>
    <property type="match status" value="1"/>
</dbReference>
<keyword evidence="3 4" id="KW-1133">Transmembrane helix</keyword>
<evidence type="ECO:0000256" key="2">
    <source>
        <dbReference type="ARBA" id="ARBA00023122"/>
    </source>
</evidence>
<evidence type="ECO:0000256" key="4">
    <source>
        <dbReference type="SAM" id="Phobius"/>
    </source>
</evidence>
<evidence type="ECO:0000259" key="5">
    <source>
        <dbReference type="PROSITE" id="PS51846"/>
    </source>
</evidence>
<feature type="transmembrane region" description="Helical" evidence="4">
    <location>
        <begin position="102"/>
        <end position="120"/>
    </location>
</feature>
<reference evidence="6 7" key="1">
    <citation type="submission" date="2019-03" db="EMBL/GenBank/DDBJ databases">
        <title>Deep-cultivation of Planctomycetes and their phenomic and genomic characterization uncovers novel biology.</title>
        <authorList>
            <person name="Wiegand S."/>
            <person name="Jogler M."/>
            <person name="Boedeker C."/>
            <person name="Pinto D."/>
            <person name="Vollmers J."/>
            <person name="Rivas-Marin E."/>
            <person name="Kohn T."/>
            <person name="Peeters S.H."/>
            <person name="Heuer A."/>
            <person name="Rast P."/>
            <person name="Oberbeckmann S."/>
            <person name="Bunk B."/>
            <person name="Jeske O."/>
            <person name="Meyerdierks A."/>
            <person name="Storesund J.E."/>
            <person name="Kallscheuer N."/>
            <person name="Luecker S."/>
            <person name="Lage O.M."/>
            <person name="Pohl T."/>
            <person name="Merkel B.J."/>
            <person name="Hornburger P."/>
            <person name="Mueller R.-W."/>
            <person name="Bruemmer F."/>
            <person name="Labrenz M."/>
            <person name="Spormann A.M."/>
            <person name="Op den Camp H."/>
            <person name="Overmann J."/>
            <person name="Amann R."/>
            <person name="Jetten M.S.M."/>
            <person name="Mascher T."/>
            <person name="Medema M.H."/>
            <person name="Devos D.P."/>
            <person name="Kaster A.-K."/>
            <person name="Ovreas L."/>
            <person name="Rohde M."/>
            <person name="Galperin M.Y."/>
            <person name="Jogler C."/>
        </authorList>
    </citation>
    <scope>NUCLEOTIDE SEQUENCE [LARGE SCALE GENOMIC DNA]</scope>
    <source>
        <strain evidence="6 7">Enr17</strain>
    </source>
</reference>
<evidence type="ECO:0000256" key="1">
    <source>
        <dbReference type="ARBA" id="ARBA00022737"/>
    </source>
</evidence>
<keyword evidence="1" id="KW-0677">Repeat</keyword>
<dbReference type="Proteomes" id="UP000318313">
    <property type="component" value="Chromosome"/>
</dbReference>
<dbReference type="InterPro" id="IPR046342">
    <property type="entry name" value="CBS_dom_sf"/>
</dbReference>
<proteinExistence type="predicted"/>
<dbReference type="KEGG" id="gfm:Enr17x_58460"/>
<dbReference type="Pfam" id="PF01595">
    <property type="entry name" value="CNNM"/>
    <property type="match status" value="1"/>
</dbReference>
<dbReference type="PANTHER" id="PTHR22777:SF17">
    <property type="entry name" value="UPF0053 PROTEIN SLL0260"/>
    <property type="match status" value="1"/>
</dbReference>
<keyword evidence="2" id="KW-0129">CBS domain</keyword>
<sequence>MNSTLNWLPLIGAVALFAIGLRLSALFSGSETGFYRVSFLRLNIDANHGDQVAKRLCWFAQNPSYFVATTLIGNNLANDLTTIAISIGVAELFHQSGGSAEIITTILFTPIIFIFGELVPKNLYYRAPSMLLKRYCFWFDLFYRAFWIISVPLVSITRLLERFSPDRSKPAQLVLGRQRLAKVLEEGHLEGLLSNSQKQLVRGMFSTAAQSVLKVMIPKDRITGVTRTTEAAEIIELAKQNQLSFIPIRNRENQSEWTAYIKLVDLITSPSPIIPAVYNMPQLQTDFSMLESLYLLRNSSSAYGAVYQNGTQVGIVSQLDLVNALCASQAPLMLNPRTI</sequence>
<dbReference type="GO" id="GO:0005886">
    <property type="term" value="C:plasma membrane"/>
    <property type="evidence" value="ECO:0007669"/>
    <property type="project" value="TreeGrafter"/>
</dbReference>
<dbReference type="PANTHER" id="PTHR22777">
    <property type="entry name" value="HEMOLYSIN-RELATED"/>
    <property type="match status" value="1"/>
</dbReference>
<dbReference type="AlphaFoldDB" id="A0A518IL82"/>
<evidence type="ECO:0000313" key="6">
    <source>
        <dbReference type="EMBL" id="QDV53765.1"/>
    </source>
</evidence>
<dbReference type="SUPFAM" id="SSF54631">
    <property type="entry name" value="CBS-domain pair"/>
    <property type="match status" value="1"/>
</dbReference>
<feature type="transmembrane region" description="Helical" evidence="4">
    <location>
        <begin position="141"/>
        <end position="160"/>
    </location>
</feature>
<feature type="domain" description="CNNM transmembrane" evidence="5">
    <location>
        <begin position="6"/>
        <end position="197"/>
    </location>
</feature>
<protein>
    <recommendedName>
        <fullName evidence="5">CNNM transmembrane domain-containing protein</fullName>
    </recommendedName>
</protein>
<evidence type="ECO:0000313" key="7">
    <source>
        <dbReference type="Proteomes" id="UP000318313"/>
    </source>
</evidence>
<accession>A0A518IL82</accession>
<dbReference type="InterPro" id="IPR002550">
    <property type="entry name" value="CNNM"/>
</dbReference>
<dbReference type="Gene3D" id="3.90.1280.20">
    <property type="match status" value="1"/>
</dbReference>
<gene>
    <name evidence="6" type="ORF">Enr17x_58460</name>
</gene>
<keyword evidence="3 4" id="KW-0812">Transmembrane</keyword>
<organism evidence="6 7">
    <name type="scientific">Gimesia fumaroli</name>
    <dbReference type="NCBI Taxonomy" id="2527976"/>
    <lineage>
        <taxon>Bacteria</taxon>
        <taxon>Pseudomonadati</taxon>
        <taxon>Planctomycetota</taxon>
        <taxon>Planctomycetia</taxon>
        <taxon>Planctomycetales</taxon>
        <taxon>Planctomycetaceae</taxon>
        <taxon>Gimesia</taxon>
    </lineage>
</organism>
<dbReference type="EMBL" id="CP037452">
    <property type="protein sequence ID" value="QDV53765.1"/>
    <property type="molecule type" value="Genomic_DNA"/>
</dbReference>
<keyword evidence="3 4" id="KW-0472">Membrane</keyword>
<dbReference type="Gene3D" id="3.10.580.10">
    <property type="entry name" value="CBS-domain"/>
    <property type="match status" value="1"/>
</dbReference>